<comment type="caution">
    <text evidence="3">The sequence shown here is derived from an EMBL/GenBank/DDBJ whole genome shotgun (WGS) entry which is preliminary data.</text>
</comment>
<comment type="similarity">
    <text evidence="1">Belongs to the transposase IS21/IS408/IS1162 family.</text>
</comment>
<dbReference type="GO" id="GO:0003676">
    <property type="term" value="F:nucleic acid binding"/>
    <property type="evidence" value="ECO:0007669"/>
    <property type="project" value="InterPro"/>
</dbReference>
<dbReference type="NCBIfam" id="NF033546">
    <property type="entry name" value="transpos_IS21"/>
    <property type="match status" value="1"/>
</dbReference>
<reference evidence="3" key="2">
    <citation type="journal article" date="2023" name="Microorganisms">
        <title>Genomic Characterization of Arcobacter butzleri Strains Isolated from Various Sources in Lithuania.</title>
        <authorList>
            <person name="Uljanovas D."/>
            <person name="Golz G."/>
            <person name="Fleischmann S."/>
            <person name="Kudirkiene E."/>
            <person name="Kasetiene N."/>
            <person name="Grineviciene A."/>
            <person name="Tamuleviciene E."/>
            <person name="Aksomaitiene J."/>
            <person name="Alter T."/>
            <person name="Malakauskas M."/>
        </authorList>
    </citation>
    <scope>NUCLEOTIDE SEQUENCE</scope>
    <source>
        <strain evidence="3">RCM69</strain>
    </source>
</reference>
<dbReference type="RefSeq" id="WP_301372194.1">
    <property type="nucleotide sequence ID" value="NZ_JAPZCX010000005.1"/>
</dbReference>
<name>A0AAW7PX40_9BACT</name>
<dbReference type="Pfam" id="PF22483">
    <property type="entry name" value="Mu-transpos_C_2"/>
    <property type="match status" value="1"/>
</dbReference>
<dbReference type="InterPro" id="IPR054353">
    <property type="entry name" value="IstA-like_C"/>
</dbReference>
<dbReference type="GO" id="GO:0015074">
    <property type="term" value="P:DNA integration"/>
    <property type="evidence" value="ECO:0007669"/>
    <property type="project" value="InterPro"/>
</dbReference>
<dbReference type="PROSITE" id="PS50994">
    <property type="entry name" value="INTEGRASE"/>
    <property type="match status" value="1"/>
</dbReference>
<protein>
    <submittedName>
        <fullName evidence="3">IS21 family transposase</fullName>
    </submittedName>
</protein>
<evidence type="ECO:0000313" key="4">
    <source>
        <dbReference type="Proteomes" id="UP001170288"/>
    </source>
</evidence>
<dbReference type="PANTHER" id="PTHR35004:SF8">
    <property type="entry name" value="TRANSPOSASE RV3428C-RELATED"/>
    <property type="match status" value="1"/>
</dbReference>
<dbReference type="InterPro" id="IPR012337">
    <property type="entry name" value="RNaseH-like_sf"/>
</dbReference>
<feature type="domain" description="Integrase catalytic" evidence="2">
    <location>
        <begin position="127"/>
        <end position="330"/>
    </location>
</feature>
<dbReference type="EMBL" id="JAPZCX010000005">
    <property type="protein sequence ID" value="MDN5070188.1"/>
    <property type="molecule type" value="Genomic_DNA"/>
</dbReference>
<dbReference type="Proteomes" id="UP001170288">
    <property type="component" value="Unassembled WGS sequence"/>
</dbReference>
<organism evidence="3 4">
    <name type="scientific">Aliarcobacter butzleri</name>
    <dbReference type="NCBI Taxonomy" id="28197"/>
    <lineage>
        <taxon>Bacteria</taxon>
        <taxon>Pseudomonadati</taxon>
        <taxon>Campylobacterota</taxon>
        <taxon>Epsilonproteobacteria</taxon>
        <taxon>Campylobacterales</taxon>
        <taxon>Arcobacteraceae</taxon>
        <taxon>Aliarcobacter</taxon>
    </lineage>
</organism>
<evidence type="ECO:0000256" key="1">
    <source>
        <dbReference type="ARBA" id="ARBA00009277"/>
    </source>
</evidence>
<dbReference type="SUPFAM" id="SSF53098">
    <property type="entry name" value="Ribonuclease H-like"/>
    <property type="match status" value="1"/>
</dbReference>
<accession>A0AAW7PX40</accession>
<proteinExistence type="inferred from homology"/>
<evidence type="ECO:0000313" key="3">
    <source>
        <dbReference type="EMBL" id="MDN5070188.1"/>
    </source>
</evidence>
<gene>
    <name evidence="3" type="primary">istA</name>
    <name evidence="3" type="ORF">O8C76_03965</name>
</gene>
<dbReference type="PANTHER" id="PTHR35004">
    <property type="entry name" value="TRANSPOSASE RV3428C-RELATED"/>
    <property type="match status" value="1"/>
</dbReference>
<dbReference type="AlphaFoldDB" id="A0AAW7PX40"/>
<sequence length="513" mass="59433">MEKIAEIIRLHFKLDLSVRQTSSALNVSRSSVGDYCQKFKYLNLDVDDFLKLSIEKQEELLFPKTPNISQLDNKKVLPDCNYLHNELKKRKKTGITLALLHEEYKDSNPNGYYSYTQFREHYKRYVNTINPSMKQIYLVGERLFVDYSGLTVPIINKKTGETNKAQIFVAVLGASGYTFVDASYSQQQKDFINSHVKAYEFFQGCPRVVVPDNLKSAVISNNKKGIVINESYAALARYYNMAVEPTRPYKPKDKAKAEQGVLGIQRWIIASLRYQRFFSLDELNDAISILLDKYNNKIVKRFNKSRSELFNELDKPNLQTLPKERYVYKEYKEATVNVGYHVSLDKCEYSVPFEYLSKKVQIRYSNSTVEIYYKNSLIATHTKLHFAGSNSTKTEHMPKSHQYQSLKTNPGSFLNWANNIGINTVYWVKKELKSVKHPPNVYNKLNAILSLSKIHGKKELDLALQYALQNSLSKTSSIKSILDKKLYLQKELSDIHSHQIINYHENLRGNIYH</sequence>
<dbReference type="InterPro" id="IPR001584">
    <property type="entry name" value="Integrase_cat-core"/>
</dbReference>
<dbReference type="InterPro" id="IPR036397">
    <property type="entry name" value="RNaseH_sf"/>
</dbReference>
<evidence type="ECO:0000259" key="2">
    <source>
        <dbReference type="PROSITE" id="PS50994"/>
    </source>
</evidence>
<reference evidence="3" key="1">
    <citation type="submission" date="2022-12" db="EMBL/GenBank/DDBJ databases">
        <authorList>
            <person name="Uljanovas D."/>
        </authorList>
    </citation>
    <scope>NUCLEOTIDE SEQUENCE</scope>
    <source>
        <strain evidence="3">RCM69</strain>
    </source>
</reference>
<dbReference type="Gene3D" id="3.30.420.10">
    <property type="entry name" value="Ribonuclease H-like superfamily/Ribonuclease H"/>
    <property type="match status" value="1"/>
</dbReference>